<dbReference type="AlphaFoldDB" id="A0A9Q9D7H6"/>
<protein>
    <submittedName>
        <fullName evidence="1">Uncharacterized protein</fullName>
    </submittedName>
</protein>
<evidence type="ECO:0000313" key="2">
    <source>
        <dbReference type="Proteomes" id="UP001056730"/>
    </source>
</evidence>
<dbReference type="KEGG" id="lfo:LMK00_04085"/>
<proteinExistence type="predicted"/>
<dbReference type="Proteomes" id="UP001056730">
    <property type="component" value="Chromosome"/>
</dbReference>
<dbReference type="RefSeq" id="WP_252170307.1">
    <property type="nucleotide sequence ID" value="NZ_CP086395.1"/>
</dbReference>
<accession>A0A9Q9D7H6</accession>
<reference evidence="1" key="1">
    <citation type="journal article" date="2022" name="Front. Microbiol.">
        <title>Feed Insects as a Reservoir of Granadaene-Producing Lactococci.</title>
        <authorList>
            <person name="Neuzil-Bunesova V."/>
            <person name="Ramirez Garcia A."/>
            <person name="Modrackova N."/>
            <person name="Makovska M."/>
            <person name="Sabolova M."/>
            <person name="Sproer C."/>
            <person name="Bunk B."/>
            <person name="Blom J."/>
            <person name="Schwab C."/>
        </authorList>
    </citation>
    <scope>NUCLEOTIDE SEQUENCE</scope>
    <source>
        <strain evidence="1">I4/6O</strain>
    </source>
</reference>
<dbReference type="EMBL" id="CP086395">
    <property type="protein sequence ID" value="USJ21190.1"/>
    <property type="molecule type" value="Genomic_DNA"/>
</dbReference>
<sequence>MKLQDIENVVEKQKMKNGETVVLSYDECDQDFNEIVGDCYSGFHLVRGKSSLQEWINRHVPHETQGLREEIVEKIFLRNNCTEDFIKEMSTWLKNKNFLALPLYIHEHSGVTYSVNPIPFGNQFDGGCIPEGFIILDKVKVRHLLGIKKLTTKKVEKEVKTFVQAYMSWANGSIYSSYLINEVDDVIDEIHGILDNGQTESEQLECIISNYFEVEYAIAS</sequence>
<name>A0A9Q9D7H6_9LACT</name>
<organism evidence="1 2">
    <name type="scientific">Lactococcus formosensis</name>
    <dbReference type="NCBI Taxonomy" id="1281486"/>
    <lineage>
        <taxon>Bacteria</taxon>
        <taxon>Bacillati</taxon>
        <taxon>Bacillota</taxon>
        <taxon>Bacilli</taxon>
        <taxon>Lactobacillales</taxon>
        <taxon>Streptococcaceae</taxon>
        <taxon>Lactococcus</taxon>
    </lineage>
</organism>
<gene>
    <name evidence="1" type="ORF">LMK00_04085</name>
</gene>
<evidence type="ECO:0000313" key="1">
    <source>
        <dbReference type="EMBL" id="USJ21190.1"/>
    </source>
</evidence>